<dbReference type="RefSeq" id="WP_091121511.1">
    <property type="nucleotide sequence ID" value="NZ_FMBA01000010.1"/>
</dbReference>
<evidence type="ECO:0000256" key="3">
    <source>
        <dbReference type="ARBA" id="ARBA00005709"/>
    </source>
</evidence>
<dbReference type="Gene3D" id="1.20.1330.10">
    <property type="entry name" value="f41 fragment of flagellin, N-terminal domain"/>
    <property type="match status" value="1"/>
</dbReference>
<dbReference type="PANTHER" id="PTHR42792:SF1">
    <property type="entry name" value="FLAGELLAR HOOK-ASSOCIATED PROTEIN 3"/>
    <property type="match status" value="1"/>
</dbReference>
<name>A0A1C4AC68_9GAMM</name>
<evidence type="ECO:0000256" key="5">
    <source>
        <dbReference type="ARBA" id="ARBA00023143"/>
    </source>
</evidence>
<keyword evidence="8" id="KW-0282">Flagellum</keyword>
<feature type="domain" description="Flagellin C-terminal" evidence="7">
    <location>
        <begin position="238"/>
        <end position="314"/>
    </location>
</feature>
<keyword evidence="8" id="KW-0969">Cilium</keyword>
<protein>
    <submittedName>
        <fullName evidence="8">Flagellar hook-associated protein 3 FlgL</fullName>
    </submittedName>
</protein>
<dbReference type="AlphaFoldDB" id="A0A1C4AC68"/>
<reference evidence="9" key="1">
    <citation type="submission" date="2016-08" db="EMBL/GenBank/DDBJ databases">
        <authorList>
            <person name="Varghese N."/>
            <person name="Submissions Spin"/>
        </authorList>
    </citation>
    <scope>NUCLEOTIDE SEQUENCE [LARGE SCALE GENOMIC DNA]</scope>
    <source>
        <strain evidence="9">R-53144</strain>
    </source>
</reference>
<keyword evidence="5" id="KW-0975">Bacterial flagellum</keyword>
<evidence type="ECO:0000313" key="8">
    <source>
        <dbReference type="EMBL" id="SCB92195.1"/>
    </source>
</evidence>
<dbReference type="Proteomes" id="UP000199698">
    <property type="component" value="Unassembled WGS sequence"/>
</dbReference>
<dbReference type="InterPro" id="IPR001029">
    <property type="entry name" value="Flagellin_N"/>
</dbReference>
<evidence type="ECO:0000256" key="2">
    <source>
        <dbReference type="ARBA" id="ARBA00004613"/>
    </source>
</evidence>
<dbReference type="Pfam" id="PF00669">
    <property type="entry name" value="Flagellin_N"/>
    <property type="match status" value="1"/>
</dbReference>
<gene>
    <name evidence="8" type="ORF">GA0061080_101016</name>
</gene>
<dbReference type="GO" id="GO:0071973">
    <property type="term" value="P:bacterial-type flagellum-dependent cell motility"/>
    <property type="evidence" value="ECO:0007669"/>
    <property type="project" value="InterPro"/>
</dbReference>
<dbReference type="Pfam" id="PF00700">
    <property type="entry name" value="Flagellin_C"/>
    <property type="match status" value="1"/>
</dbReference>
<feature type="domain" description="Flagellin N-terminal" evidence="6">
    <location>
        <begin position="4"/>
        <end position="140"/>
    </location>
</feature>
<comment type="similarity">
    <text evidence="3">Belongs to the bacterial flagellin family.</text>
</comment>
<evidence type="ECO:0000313" key="9">
    <source>
        <dbReference type="Proteomes" id="UP000199698"/>
    </source>
</evidence>
<keyword evidence="9" id="KW-1185">Reference proteome</keyword>
<dbReference type="EMBL" id="FMBA01000010">
    <property type="protein sequence ID" value="SCB92195.1"/>
    <property type="molecule type" value="Genomic_DNA"/>
</dbReference>
<dbReference type="STRING" id="1798183.GA0061080_101016"/>
<evidence type="ECO:0000259" key="6">
    <source>
        <dbReference type="Pfam" id="PF00669"/>
    </source>
</evidence>
<proteinExistence type="inferred from homology"/>
<evidence type="ECO:0000256" key="4">
    <source>
        <dbReference type="ARBA" id="ARBA00022525"/>
    </source>
</evidence>
<dbReference type="GO" id="GO:0005576">
    <property type="term" value="C:extracellular region"/>
    <property type="evidence" value="ECO:0007669"/>
    <property type="project" value="UniProtKB-SubCell"/>
</dbReference>
<sequence>MRLSTNSLYQKNTQSILNTNSKWQKSGLHLATGKKILTPSDDPMGAAQSLILKQAQAQNEQFQATRESTEKTLSRQDTLLSEINTVLQSIQETLVYAANETLNEENRLDIANKLQGLKDQLFSLANSKDTNGNYIFAGKKNDAPPFIKNESGEITYIGGSTSINVLIDDSREVSASFTGIEVFMTDANVKNADGSPAESNIFVSIDYALDALKADLNYDDEKSVDAFREGLSKARNGVDNSFSNISTLRAEGGSVLAEVNRLITLGKTLDIEFQTQISQFEDVDWYDAISEYAILQANLQAAQYTFMTMQSMSLFQMK</sequence>
<comment type="subcellular location">
    <subcellularLocation>
        <location evidence="1">Bacterial flagellum</location>
    </subcellularLocation>
    <subcellularLocation>
        <location evidence="2">Secreted</location>
    </subcellularLocation>
</comment>
<dbReference type="InterPro" id="IPR046358">
    <property type="entry name" value="Flagellin_C"/>
</dbReference>
<evidence type="ECO:0000256" key="1">
    <source>
        <dbReference type="ARBA" id="ARBA00004365"/>
    </source>
</evidence>
<dbReference type="NCBIfam" id="TIGR02550">
    <property type="entry name" value="flagell_flgL"/>
    <property type="match status" value="1"/>
</dbReference>
<dbReference type="PANTHER" id="PTHR42792">
    <property type="entry name" value="FLAGELLIN"/>
    <property type="match status" value="1"/>
</dbReference>
<dbReference type="GO" id="GO:0005198">
    <property type="term" value="F:structural molecule activity"/>
    <property type="evidence" value="ECO:0007669"/>
    <property type="project" value="InterPro"/>
</dbReference>
<dbReference type="SUPFAM" id="SSF64518">
    <property type="entry name" value="Phase 1 flagellin"/>
    <property type="match status" value="1"/>
</dbReference>
<keyword evidence="4" id="KW-0964">Secreted</keyword>
<accession>A0A1C4AC68</accession>
<dbReference type="GO" id="GO:0009424">
    <property type="term" value="C:bacterial-type flagellum hook"/>
    <property type="evidence" value="ECO:0007669"/>
    <property type="project" value="InterPro"/>
</dbReference>
<organism evidence="8 9">
    <name type="scientific">Gilliamella intestini</name>
    <dbReference type="NCBI Taxonomy" id="1798183"/>
    <lineage>
        <taxon>Bacteria</taxon>
        <taxon>Pseudomonadati</taxon>
        <taxon>Pseudomonadota</taxon>
        <taxon>Gammaproteobacteria</taxon>
        <taxon>Orbales</taxon>
        <taxon>Orbaceae</taxon>
        <taxon>Gilliamella</taxon>
    </lineage>
</organism>
<dbReference type="InterPro" id="IPR013384">
    <property type="entry name" value="Flagell_FlgL"/>
</dbReference>
<evidence type="ECO:0000259" key="7">
    <source>
        <dbReference type="Pfam" id="PF00700"/>
    </source>
</evidence>
<dbReference type="OrthoDB" id="9768249at2"/>
<dbReference type="InterPro" id="IPR001492">
    <property type="entry name" value="Flagellin"/>
</dbReference>
<keyword evidence="8" id="KW-0966">Cell projection</keyword>